<dbReference type="InterPro" id="IPR001212">
    <property type="entry name" value="Somatomedin_B_dom"/>
</dbReference>
<evidence type="ECO:0000256" key="2">
    <source>
        <dbReference type="ARBA" id="ARBA00023157"/>
    </source>
</evidence>
<evidence type="ECO:0000313" key="6">
    <source>
        <dbReference type="Ensembl" id="ENSECRP00000009398.1"/>
    </source>
</evidence>
<dbReference type="GeneTree" id="ENSGT00390000008325"/>
<dbReference type="Pfam" id="PF25031">
    <property type="entry name" value="SBSPON_C"/>
    <property type="match status" value="1"/>
</dbReference>
<keyword evidence="2" id="KW-1015">Disulfide bond</keyword>
<reference evidence="6" key="1">
    <citation type="submission" date="2021-06" db="EMBL/GenBank/DDBJ databases">
        <authorList>
            <consortium name="Wellcome Sanger Institute Data Sharing"/>
        </authorList>
    </citation>
    <scope>NUCLEOTIDE SEQUENCE [LARGE SCALE GENOMIC DNA]</scope>
</reference>
<dbReference type="Proteomes" id="UP000694620">
    <property type="component" value="Chromosome 6"/>
</dbReference>
<dbReference type="PROSITE" id="PS50958">
    <property type="entry name" value="SMB_2"/>
    <property type="match status" value="1"/>
</dbReference>
<evidence type="ECO:0000313" key="7">
    <source>
        <dbReference type="Proteomes" id="UP000694620"/>
    </source>
</evidence>
<reference evidence="6" key="2">
    <citation type="submission" date="2025-08" db="UniProtKB">
        <authorList>
            <consortium name="Ensembl"/>
        </authorList>
    </citation>
    <scope>IDENTIFICATION</scope>
</reference>
<dbReference type="SUPFAM" id="SSF82895">
    <property type="entry name" value="TSP-1 type 1 repeat"/>
    <property type="match status" value="1"/>
</dbReference>
<feature type="domain" description="SMB" evidence="5">
    <location>
        <begin position="26"/>
        <end position="77"/>
    </location>
</feature>
<dbReference type="PROSITE" id="PS00524">
    <property type="entry name" value="SMB_1"/>
    <property type="match status" value="1"/>
</dbReference>
<dbReference type="InterPro" id="IPR056801">
    <property type="entry name" value="SBSPON_C"/>
</dbReference>
<name>A0A8C4RZ75_ERPCA</name>
<feature type="signal peptide" evidence="4">
    <location>
        <begin position="1"/>
        <end position="24"/>
    </location>
</feature>
<dbReference type="InterPro" id="IPR039942">
    <property type="entry name" value="SBSPO"/>
</dbReference>
<keyword evidence="1 4" id="KW-0732">Signal</keyword>
<reference evidence="6" key="3">
    <citation type="submission" date="2025-09" db="UniProtKB">
        <authorList>
            <consortium name="Ensembl"/>
        </authorList>
    </citation>
    <scope>IDENTIFICATION</scope>
</reference>
<evidence type="ECO:0000256" key="1">
    <source>
        <dbReference type="ARBA" id="ARBA00022729"/>
    </source>
</evidence>
<keyword evidence="3" id="KW-0325">Glycoprotein</keyword>
<feature type="chain" id="PRO_5034629443" evidence="4">
    <location>
        <begin position="25"/>
        <end position="264"/>
    </location>
</feature>
<proteinExistence type="predicted"/>
<dbReference type="AlphaFoldDB" id="A0A8C4RZ75"/>
<gene>
    <name evidence="6" type="primary">SBSPON</name>
</gene>
<dbReference type="PANTHER" id="PTHR20920:SF2">
    <property type="entry name" value="SOMATOMEDIN-B AND THROMBOSPONDIN TYPE-1 DOMAIN-CONTAINING PROTEIN"/>
    <property type="match status" value="1"/>
</dbReference>
<accession>A0A8C4RZ75</accession>
<dbReference type="InterPro" id="IPR044004">
    <property type="entry name" value="TSP1_spondin_dom"/>
</dbReference>
<sequence>MASAKCACFTLMASLLSQLTPLDGGCTGKCCKGRDFTCTSTDWRMDRVYGICFCDETCRQTGDCCFDYPQTCPARACVVSQWSHWSGCAQQCKPAYRIRHRAIEQEPENGGVPCPPLEEKAGCLEYTDPEGRYCALNYVPGFELTSSGFTEILLNKEKKQKRANGAMYCVQYKIETLSDHCTHESRPFARWMQYLREGFTVCVFCQPPALNMDYQACQGDGANFDGNETLQWQAVGNTKCRGTWRKVRRVEQCSCPVVHSFLFT</sequence>
<evidence type="ECO:0000256" key="4">
    <source>
        <dbReference type="SAM" id="SignalP"/>
    </source>
</evidence>
<organism evidence="6 7">
    <name type="scientific">Erpetoichthys calabaricus</name>
    <name type="common">Rope fish</name>
    <name type="synonym">Calamoichthys calabaricus</name>
    <dbReference type="NCBI Taxonomy" id="27687"/>
    <lineage>
        <taxon>Eukaryota</taxon>
        <taxon>Metazoa</taxon>
        <taxon>Chordata</taxon>
        <taxon>Craniata</taxon>
        <taxon>Vertebrata</taxon>
        <taxon>Euteleostomi</taxon>
        <taxon>Actinopterygii</taxon>
        <taxon>Polypteriformes</taxon>
        <taxon>Polypteridae</taxon>
        <taxon>Erpetoichthys</taxon>
    </lineage>
</organism>
<keyword evidence="7" id="KW-1185">Reference proteome</keyword>
<dbReference type="PROSITE" id="PS50092">
    <property type="entry name" value="TSP1"/>
    <property type="match status" value="1"/>
</dbReference>
<protein>
    <submittedName>
        <fullName evidence="6">Somatomedin B and thrombospondin type 1 domain containing</fullName>
    </submittedName>
</protein>
<dbReference type="Ensembl" id="ENSECRT00000009550.1">
    <property type="protein sequence ID" value="ENSECRP00000009398.1"/>
    <property type="gene ID" value="ENSECRG00000006293.1"/>
</dbReference>
<dbReference type="Pfam" id="PF19028">
    <property type="entry name" value="TSP1_spondin"/>
    <property type="match status" value="1"/>
</dbReference>
<dbReference type="InterPro" id="IPR036383">
    <property type="entry name" value="TSP1_rpt_sf"/>
</dbReference>
<dbReference type="InterPro" id="IPR000884">
    <property type="entry name" value="TSP1_rpt"/>
</dbReference>
<evidence type="ECO:0000259" key="5">
    <source>
        <dbReference type="PROSITE" id="PS50958"/>
    </source>
</evidence>
<evidence type="ECO:0000256" key="3">
    <source>
        <dbReference type="ARBA" id="ARBA00023180"/>
    </source>
</evidence>
<dbReference type="PANTHER" id="PTHR20920">
    <property type="entry name" value="RPE-SPONDIN"/>
    <property type="match status" value="1"/>
</dbReference>
<dbReference type="FunFam" id="2.20.100.10:FF:000019">
    <property type="entry name" value="Thrombospondin type 1 domain containing 7A"/>
    <property type="match status" value="1"/>
</dbReference>
<dbReference type="Gene3D" id="2.20.100.10">
    <property type="entry name" value="Thrombospondin type-1 (TSP1) repeat"/>
    <property type="match status" value="1"/>
</dbReference>